<dbReference type="CDD" id="cd04301">
    <property type="entry name" value="NAT_SF"/>
    <property type="match status" value="1"/>
</dbReference>
<evidence type="ECO:0000256" key="2">
    <source>
        <dbReference type="SAM" id="MobiDB-lite"/>
    </source>
</evidence>
<accession>A0A3A6QYF6</accession>
<evidence type="ECO:0000313" key="4">
    <source>
        <dbReference type="EMBL" id="RJX75566.1"/>
    </source>
</evidence>
<dbReference type="PROSITE" id="PS51186">
    <property type="entry name" value="GNAT"/>
    <property type="match status" value="1"/>
</dbReference>
<keyword evidence="1 4" id="KW-0808">Transferase</keyword>
<protein>
    <submittedName>
        <fullName evidence="4">GNAT family N-acetyltransferase</fullName>
    </submittedName>
</protein>
<organism evidence="4 5">
    <name type="scientific">Vibrio sinensis</name>
    <dbReference type="NCBI Taxonomy" id="2302434"/>
    <lineage>
        <taxon>Bacteria</taxon>
        <taxon>Pseudomonadati</taxon>
        <taxon>Pseudomonadota</taxon>
        <taxon>Gammaproteobacteria</taxon>
        <taxon>Vibrionales</taxon>
        <taxon>Vibrionaceae</taxon>
        <taxon>Vibrio</taxon>
    </lineage>
</organism>
<feature type="domain" description="N-acetyltransferase" evidence="3">
    <location>
        <begin position="1"/>
        <end position="141"/>
    </location>
</feature>
<dbReference type="RefSeq" id="WP_120029322.1">
    <property type="nucleotide sequence ID" value="NZ_QVMU01000001.1"/>
</dbReference>
<gene>
    <name evidence="4" type="ORF">DZ860_02505</name>
</gene>
<dbReference type="SUPFAM" id="SSF55729">
    <property type="entry name" value="Acyl-CoA N-acyltransferases (Nat)"/>
    <property type="match status" value="1"/>
</dbReference>
<dbReference type="PANTHER" id="PTHR13947">
    <property type="entry name" value="GNAT FAMILY N-ACETYLTRANSFERASE"/>
    <property type="match status" value="1"/>
</dbReference>
<evidence type="ECO:0000313" key="5">
    <source>
        <dbReference type="Proteomes" id="UP000273252"/>
    </source>
</evidence>
<dbReference type="InterPro" id="IPR000182">
    <property type="entry name" value="GNAT_dom"/>
</dbReference>
<proteinExistence type="predicted"/>
<dbReference type="GO" id="GO:0008080">
    <property type="term" value="F:N-acetyltransferase activity"/>
    <property type="evidence" value="ECO:0007669"/>
    <property type="project" value="InterPro"/>
</dbReference>
<dbReference type="InterPro" id="IPR016181">
    <property type="entry name" value="Acyl_CoA_acyltransferase"/>
</dbReference>
<dbReference type="Gene3D" id="3.40.630.30">
    <property type="match status" value="1"/>
</dbReference>
<name>A0A3A6QYF6_9VIBR</name>
<evidence type="ECO:0000259" key="3">
    <source>
        <dbReference type="PROSITE" id="PS51186"/>
    </source>
</evidence>
<reference evidence="4 5" key="1">
    <citation type="submission" date="2018-08" db="EMBL/GenBank/DDBJ databases">
        <title>Vibrio isolated from the Eastern China Marginal Seas.</title>
        <authorList>
            <person name="Li Y."/>
        </authorList>
    </citation>
    <scope>NUCLEOTIDE SEQUENCE [LARGE SCALE GENOMIC DNA]</scope>
    <source>
        <strain evidence="4 5">BEI233</strain>
    </source>
</reference>
<dbReference type="PANTHER" id="PTHR13947:SF37">
    <property type="entry name" value="LD18367P"/>
    <property type="match status" value="1"/>
</dbReference>
<dbReference type="Proteomes" id="UP000273252">
    <property type="component" value="Unassembled WGS sequence"/>
</dbReference>
<dbReference type="EMBL" id="QVMU01000001">
    <property type="protein sequence ID" value="RJX75566.1"/>
    <property type="molecule type" value="Genomic_DNA"/>
</dbReference>
<evidence type="ECO:0000256" key="1">
    <source>
        <dbReference type="ARBA" id="ARBA00022679"/>
    </source>
</evidence>
<feature type="region of interest" description="Disordered" evidence="2">
    <location>
        <begin position="14"/>
        <end position="34"/>
    </location>
</feature>
<dbReference type="AlphaFoldDB" id="A0A3A6QYF6"/>
<dbReference type="Pfam" id="PF00583">
    <property type="entry name" value="Acetyltransf_1"/>
    <property type="match status" value="1"/>
</dbReference>
<sequence>MLTINFAHGALDTQKQQELSEGFESHSETQSAPPYHKEKMNWTVQDENGKLIAALTADLLWEWIYIDELWVDDRCRGSGMGRKLIAKVEQYARDNHLSGLWLWTQSWQAEGFYKQMGFEEFTRFDNFPTGHSRIGLRKTLVPPHFEV</sequence>
<dbReference type="OrthoDB" id="9787920at2"/>
<dbReference type="InterPro" id="IPR050769">
    <property type="entry name" value="NAT_camello-type"/>
</dbReference>
<comment type="caution">
    <text evidence="4">The sequence shown here is derived from an EMBL/GenBank/DDBJ whole genome shotgun (WGS) entry which is preliminary data.</text>
</comment>
<keyword evidence="5" id="KW-1185">Reference proteome</keyword>